<comment type="subcellular location">
    <subcellularLocation>
        <location evidence="1">Membrane</location>
        <topology evidence="1">Single-pass type I membrane protein</topology>
    </subcellularLocation>
</comment>
<evidence type="ECO:0000313" key="13">
    <source>
        <dbReference type="EMBL" id="KAF6478932.1"/>
    </source>
</evidence>
<dbReference type="InterPro" id="IPR001590">
    <property type="entry name" value="Peptidase_M12B"/>
</dbReference>
<evidence type="ECO:0000259" key="10">
    <source>
        <dbReference type="PROSITE" id="PS50026"/>
    </source>
</evidence>
<name>A0A7J8I4K5_MOLMO</name>
<dbReference type="AlphaFoldDB" id="A0A7J8I4K5"/>
<dbReference type="Gene3D" id="3.40.390.10">
    <property type="entry name" value="Collagenase (Catalytic Domain)"/>
    <property type="match status" value="1"/>
</dbReference>
<evidence type="ECO:0000313" key="14">
    <source>
        <dbReference type="Proteomes" id="UP000550707"/>
    </source>
</evidence>
<dbReference type="PROSITE" id="PS01186">
    <property type="entry name" value="EGF_2"/>
    <property type="match status" value="1"/>
</dbReference>
<keyword evidence="8" id="KW-0479">Metal-binding</keyword>
<evidence type="ECO:0000256" key="3">
    <source>
        <dbReference type="ARBA" id="ARBA00022989"/>
    </source>
</evidence>
<accession>A0A7J8I4K5</accession>
<evidence type="ECO:0000256" key="5">
    <source>
        <dbReference type="ARBA" id="ARBA00023157"/>
    </source>
</evidence>
<dbReference type="GO" id="GO:0004222">
    <property type="term" value="F:metalloendopeptidase activity"/>
    <property type="evidence" value="ECO:0007669"/>
    <property type="project" value="InterPro"/>
</dbReference>
<feature type="binding site" evidence="8">
    <location>
        <position position="362"/>
    </location>
    <ligand>
        <name>Zn(2+)</name>
        <dbReference type="ChEBI" id="CHEBI:29105"/>
        <note>catalytic</note>
    </ligand>
</feature>
<dbReference type="InterPro" id="IPR034027">
    <property type="entry name" value="Reprolysin_adamalysin"/>
</dbReference>
<dbReference type="PROSITE" id="PS50214">
    <property type="entry name" value="DISINTEGRIN_2"/>
    <property type="match status" value="1"/>
</dbReference>
<dbReference type="InterPro" id="IPR000742">
    <property type="entry name" value="EGF"/>
</dbReference>
<dbReference type="PROSITE" id="PS00427">
    <property type="entry name" value="DISINTEGRIN_1"/>
    <property type="match status" value="1"/>
</dbReference>
<dbReference type="Pfam" id="PF00200">
    <property type="entry name" value="Disintegrin"/>
    <property type="match status" value="1"/>
</dbReference>
<dbReference type="PANTHER" id="PTHR11905:SF239">
    <property type="entry name" value="A DISINTEGRIN AND METALLOPEPTIDASE DOMAIN 26B-RELATED"/>
    <property type="match status" value="1"/>
</dbReference>
<keyword evidence="14" id="KW-1185">Reference proteome</keyword>
<dbReference type="PANTHER" id="PTHR11905">
    <property type="entry name" value="ADAM A DISINTEGRIN AND METALLOPROTEASE DOMAIN"/>
    <property type="match status" value="1"/>
</dbReference>
<feature type="binding site" evidence="8">
    <location>
        <position position="358"/>
    </location>
    <ligand>
        <name>Zn(2+)</name>
        <dbReference type="ChEBI" id="CHEBI:29105"/>
        <note>catalytic</note>
    </ligand>
</feature>
<dbReference type="GO" id="GO:0046872">
    <property type="term" value="F:metal ion binding"/>
    <property type="evidence" value="ECO:0007669"/>
    <property type="project" value="UniProtKB-KW"/>
</dbReference>
<dbReference type="InterPro" id="IPR001762">
    <property type="entry name" value="Disintegrin_dom"/>
</dbReference>
<dbReference type="GO" id="GO:0006508">
    <property type="term" value="P:proteolysis"/>
    <property type="evidence" value="ECO:0007669"/>
    <property type="project" value="InterPro"/>
</dbReference>
<dbReference type="PROSITE" id="PS50215">
    <property type="entry name" value="ADAM_MEPRO"/>
    <property type="match status" value="1"/>
</dbReference>
<evidence type="ECO:0000259" key="12">
    <source>
        <dbReference type="PROSITE" id="PS50215"/>
    </source>
</evidence>
<dbReference type="InterPro" id="IPR006586">
    <property type="entry name" value="ADAM_Cys-rich"/>
</dbReference>
<dbReference type="InterPro" id="IPR036436">
    <property type="entry name" value="Disintegrin_dom_sf"/>
</dbReference>
<feature type="active site" evidence="8">
    <location>
        <position position="359"/>
    </location>
</feature>
<keyword evidence="7" id="KW-0245">EGF-like domain</keyword>
<dbReference type="Pfam" id="PF08516">
    <property type="entry name" value="ADAM_CR"/>
    <property type="match status" value="1"/>
</dbReference>
<dbReference type="InterPro" id="IPR024079">
    <property type="entry name" value="MetalloPept_cat_dom_sf"/>
</dbReference>
<evidence type="ECO:0000256" key="4">
    <source>
        <dbReference type="ARBA" id="ARBA00023136"/>
    </source>
</evidence>
<dbReference type="Pfam" id="PF01562">
    <property type="entry name" value="Pep_M12B_propep"/>
    <property type="match status" value="1"/>
</dbReference>
<comment type="caution">
    <text evidence="13">The sequence shown here is derived from an EMBL/GenBank/DDBJ whole genome shotgun (WGS) entry which is preliminary data.</text>
</comment>
<dbReference type="PRINTS" id="PR00289">
    <property type="entry name" value="DISINTEGRIN"/>
</dbReference>
<dbReference type="Proteomes" id="UP000550707">
    <property type="component" value="Unassembled WGS sequence"/>
</dbReference>
<keyword evidence="2 9" id="KW-0812">Transmembrane</keyword>
<dbReference type="PROSITE" id="PS50026">
    <property type="entry name" value="EGF_3"/>
    <property type="match status" value="1"/>
</dbReference>
<dbReference type="Gene3D" id="4.10.70.10">
    <property type="entry name" value="Disintegrin domain"/>
    <property type="match status" value="1"/>
</dbReference>
<gene>
    <name evidence="13" type="ORF">HJG59_000294</name>
</gene>
<feature type="disulfide bond" evidence="8">
    <location>
        <begin position="375"/>
        <end position="380"/>
    </location>
</feature>
<evidence type="ECO:0000256" key="2">
    <source>
        <dbReference type="ARBA" id="ARBA00022692"/>
    </source>
</evidence>
<feature type="transmembrane region" description="Helical" evidence="9">
    <location>
        <begin position="705"/>
        <end position="728"/>
    </location>
</feature>
<dbReference type="InterPro" id="IPR018358">
    <property type="entry name" value="Disintegrin_CS"/>
</dbReference>
<dbReference type="InParanoid" id="A0A7J8I4K5"/>
<dbReference type="CDD" id="cd04269">
    <property type="entry name" value="ZnMc_adamalysin_II_like"/>
    <property type="match status" value="1"/>
</dbReference>
<evidence type="ECO:0000256" key="8">
    <source>
        <dbReference type="PROSITE-ProRule" id="PRU00276"/>
    </source>
</evidence>
<feature type="domain" description="EGF-like" evidence="10">
    <location>
        <begin position="646"/>
        <end position="679"/>
    </location>
</feature>
<dbReference type="GO" id="GO:0009897">
    <property type="term" value="C:external side of plasma membrane"/>
    <property type="evidence" value="ECO:0007669"/>
    <property type="project" value="TreeGrafter"/>
</dbReference>
<evidence type="ECO:0000256" key="9">
    <source>
        <dbReference type="SAM" id="Phobius"/>
    </source>
</evidence>
<keyword evidence="5 7" id="KW-1015">Disulfide bond</keyword>
<evidence type="ECO:0000256" key="1">
    <source>
        <dbReference type="ARBA" id="ARBA00004479"/>
    </source>
</evidence>
<dbReference type="GO" id="GO:0008584">
    <property type="term" value="P:male gonad development"/>
    <property type="evidence" value="ECO:0007669"/>
    <property type="project" value="TreeGrafter"/>
</dbReference>
<feature type="disulfide bond" evidence="6">
    <location>
        <begin position="480"/>
        <end position="500"/>
    </location>
</feature>
<feature type="domain" description="Disintegrin" evidence="11">
    <location>
        <begin position="422"/>
        <end position="508"/>
    </location>
</feature>
<feature type="domain" description="Peptidase M12B" evidence="12">
    <location>
        <begin position="226"/>
        <end position="400"/>
    </location>
</feature>
<dbReference type="SMART" id="SM00608">
    <property type="entry name" value="ACR"/>
    <property type="match status" value="1"/>
</dbReference>
<dbReference type="SUPFAM" id="SSF57552">
    <property type="entry name" value="Blood coagulation inhibitor (disintegrin)"/>
    <property type="match status" value="1"/>
</dbReference>
<evidence type="ECO:0000256" key="7">
    <source>
        <dbReference type="PROSITE-ProRule" id="PRU00076"/>
    </source>
</evidence>
<dbReference type="InterPro" id="IPR002870">
    <property type="entry name" value="Peptidase_M12B_N"/>
</dbReference>
<keyword evidence="8" id="KW-0862">Zinc</keyword>
<protein>
    <submittedName>
        <fullName evidence="13">ADAM metallopeptidase domain 21</fullName>
    </submittedName>
</protein>
<dbReference type="SMART" id="SM00050">
    <property type="entry name" value="DISIN"/>
    <property type="match status" value="1"/>
</dbReference>
<organism evidence="13 14">
    <name type="scientific">Molossus molossus</name>
    <name type="common">Pallas' mastiff bat</name>
    <name type="synonym">Vespertilio molossus</name>
    <dbReference type="NCBI Taxonomy" id="27622"/>
    <lineage>
        <taxon>Eukaryota</taxon>
        <taxon>Metazoa</taxon>
        <taxon>Chordata</taxon>
        <taxon>Craniata</taxon>
        <taxon>Vertebrata</taxon>
        <taxon>Euteleostomi</taxon>
        <taxon>Mammalia</taxon>
        <taxon>Eutheria</taxon>
        <taxon>Laurasiatheria</taxon>
        <taxon>Chiroptera</taxon>
        <taxon>Yangochiroptera</taxon>
        <taxon>Molossidae</taxon>
        <taxon>Molossus</taxon>
    </lineage>
</organism>
<dbReference type="FunFam" id="4.10.70.10:FF:000001">
    <property type="entry name" value="Disintegrin and metalloproteinase domain-containing protein 22"/>
    <property type="match status" value="1"/>
</dbReference>
<evidence type="ECO:0000259" key="11">
    <source>
        <dbReference type="PROSITE" id="PS50214"/>
    </source>
</evidence>
<reference evidence="13 14" key="1">
    <citation type="journal article" date="2020" name="Nature">
        <title>Six reference-quality genomes reveal evolution of bat adaptations.</title>
        <authorList>
            <person name="Jebb D."/>
            <person name="Huang Z."/>
            <person name="Pippel M."/>
            <person name="Hughes G.M."/>
            <person name="Lavrichenko K."/>
            <person name="Devanna P."/>
            <person name="Winkler S."/>
            <person name="Jermiin L.S."/>
            <person name="Skirmuntt E.C."/>
            <person name="Katzourakis A."/>
            <person name="Burkitt-Gray L."/>
            <person name="Ray D.A."/>
            <person name="Sullivan K.A.M."/>
            <person name="Roscito J.G."/>
            <person name="Kirilenko B.M."/>
            <person name="Davalos L.M."/>
            <person name="Corthals A.P."/>
            <person name="Power M.L."/>
            <person name="Jones G."/>
            <person name="Ransome R.D."/>
            <person name="Dechmann D.K.N."/>
            <person name="Locatelli A.G."/>
            <person name="Puechmaille S.J."/>
            <person name="Fedrigo O."/>
            <person name="Jarvis E.D."/>
            <person name="Hiller M."/>
            <person name="Vernes S.C."/>
            <person name="Myers E.W."/>
            <person name="Teeling E.C."/>
        </authorList>
    </citation>
    <scope>NUCLEOTIDE SEQUENCE [LARGE SCALE GENOMIC DNA]</scope>
    <source>
        <strain evidence="13">MMolMol1</strain>
        <tissue evidence="13">Muscle</tissue>
    </source>
</reference>
<comment type="caution">
    <text evidence="7">Lacks conserved residue(s) required for the propagation of feature annotation.</text>
</comment>
<feature type="disulfide bond" evidence="7">
    <location>
        <begin position="669"/>
        <end position="678"/>
    </location>
</feature>
<evidence type="ECO:0000256" key="6">
    <source>
        <dbReference type="PROSITE-ProRule" id="PRU00068"/>
    </source>
</evidence>
<keyword evidence="4 9" id="KW-0472">Membrane</keyword>
<keyword evidence="3 9" id="KW-1133">Transmembrane helix</keyword>
<dbReference type="EMBL" id="JACASF010000004">
    <property type="protein sequence ID" value="KAF6478932.1"/>
    <property type="molecule type" value="Genomic_DNA"/>
</dbReference>
<dbReference type="SUPFAM" id="SSF55486">
    <property type="entry name" value="Metalloproteases ('zincins'), catalytic domain"/>
    <property type="match status" value="1"/>
</dbReference>
<feature type="binding site" evidence="8">
    <location>
        <position position="368"/>
    </location>
    <ligand>
        <name>Zn(2+)</name>
        <dbReference type="ChEBI" id="CHEBI:29105"/>
        <note>catalytic</note>
    </ligand>
</feature>
<sequence>MLPAHPILLSPMAVYGGTIVAMGEALVHVRNTPLPLWLGVFLFQYGCPLVVHSQRHCPPEVVIPLKVAGTSIAMKPRGWLSYTMHFAGQRHIVHMMVNKFLLSKHLPVFTYTDQGAILMEQPFVQNDCYYHGYVEGDRESLVVLSTCLGGFQGIIQTNNVVYEIEPKRFSTTFEHFVHKMDSEQTQFPPKRCGIRDEEIAQQLKHQASVNFTLMQSGYEGWWNHKQDLELALVVDHSRYLYSGKNITDVHQDMFFVVNIVQSYLRSLGIDVVLMGIEIWTQKNFIEGNDTMIILDKFSKWKMTGFNDRLPHDLAHFYTKCNNNSAVTYLGKICDLEKSNVAISFVNKDYNDIAYIVSHETGHSFGMRHDEKYCTCGNVNCIMLTDPKPATRFSNCSYADFFNHREAQNCMYISSDRGNGFSFKRCGNRVVEEGEECDCGTLDLCVKDPCCEVDCTFNLHATCALGLCCKDCKIMPNGTLCRKEENECDLPEWCNGTSHLCPEDVYVQNGIPCKGGGYCYEKRCNNREEQCRKIFGKDAKNAKQSCYTKMNTQGDRFGHCGLTASGYIKCNLSDILCGRIQCENVTEIPLLSDHSTVHWTHFNGITCWGTDYHVGMIIPDIGDVKDGTECGAEHVCVKRKCVHRSLLLSNCSPETCNMNGVCNNRQNCHCYSGWEPPNCLGNGFGGSIDSGPAPKIQKTLRSQREILILLRLIPFFVVICLSIWAFMLYKRRDKSVPPSPEENVKPSSKEEE</sequence>
<dbReference type="GO" id="GO:1990913">
    <property type="term" value="C:sperm head plasma membrane"/>
    <property type="evidence" value="ECO:0007669"/>
    <property type="project" value="TreeGrafter"/>
</dbReference>
<dbReference type="Pfam" id="PF01421">
    <property type="entry name" value="Reprolysin"/>
    <property type="match status" value="1"/>
</dbReference>
<proteinExistence type="predicted"/>